<dbReference type="Gene3D" id="3.40.50.1110">
    <property type="entry name" value="SGNH hydrolase"/>
    <property type="match status" value="1"/>
</dbReference>
<organism evidence="1 2">
    <name type="scientific">Nocardioides albertanoniae</name>
    <dbReference type="NCBI Taxonomy" id="1175486"/>
    <lineage>
        <taxon>Bacteria</taxon>
        <taxon>Bacillati</taxon>
        <taxon>Actinomycetota</taxon>
        <taxon>Actinomycetes</taxon>
        <taxon>Propionibacteriales</taxon>
        <taxon>Nocardioidaceae</taxon>
        <taxon>Nocardioides</taxon>
    </lineage>
</organism>
<dbReference type="EMBL" id="VFOV01000001">
    <property type="protein sequence ID" value="TQL69987.1"/>
    <property type="molecule type" value="Genomic_DNA"/>
</dbReference>
<reference evidence="1 2" key="1">
    <citation type="submission" date="2019-06" db="EMBL/GenBank/DDBJ databases">
        <title>Sequencing the genomes of 1000 actinobacteria strains.</title>
        <authorList>
            <person name="Klenk H.-P."/>
        </authorList>
    </citation>
    <scope>NUCLEOTIDE SEQUENCE [LARGE SCALE GENOMIC DNA]</scope>
    <source>
        <strain evidence="1 2">DSM 25218</strain>
    </source>
</reference>
<accession>A0A543ABQ2</accession>
<protein>
    <recommendedName>
        <fullName evidence="3">GDSL-like lipase/acylhydrolase family protein</fullName>
    </recommendedName>
</protein>
<dbReference type="AlphaFoldDB" id="A0A543ABQ2"/>
<proteinExistence type="predicted"/>
<name>A0A543ABQ2_9ACTN</name>
<dbReference type="SUPFAM" id="SSF52266">
    <property type="entry name" value="SGNH hydrolase"/>
    <property type="match status" value="1"/>
</dbReference>
<evidence type="ECO:0000313" key="1">
    <source>
        <dbReference type="EMBL" id="TQL69987.1"/>
    </source>
</evidence>
<gene>
    <name evidence="1" type="ORF">FB381_3910</name>
</gene>
<evidence type="ECO:0008006" key="3">
    <source>
        <dbReference type="Google" id="ProtNLM"/>
    </source>
</evidence>
<dbReference type="Proteomes" id="UP000320209">
    <property type="component" value="Unassembled WGS sequence"/>
</dbReference>
<evidence type="ECO:0000313" key="2">
    <source>
        <dbReference type="Proteomes" id="UP000320209"/>
    </source>
</evidence>
<sequence>MLVVAVALATAWLVRSPGMNEPVAVENPSESELQVAGKTTVLFGHQSVGVNILDGVAGVYAANDVDAPTVEEVAGSSDATFRHVFVGRNGDPFGKFDSFAAVMGGPAGEEVDVALMKLCYVDINATTDVEAVFDAYVAMMAEVEAAHPDTRFLYTTAALTSDRNLKGRVKAALGRGDRMGPADNVARERYNAMIREKYAATGRLVDIAAAESAGTDKRSHDGSSYYVLNKNLTFDRGHLNETGSRAVASELLKAVAAHSPVA</sequence>
<dbReference type="InterPro" id="IPR036514">
    <property type="entry name" value="SGNH_hydro_sf"/>
</dbReference>
<keyword evidence="2" id="KW-1185">Reference proteome</keyword>
<comment type="caution">
    <text evidence="1">The sequence shown here is derived from an EMBL/GenBank/DDBJ whole genome shotgun (WGS) entry which is preliminary data.</text>
</comment>